<dbReference type="Proteomes" id="UP000813444">
    <property type="component" value="Unassembled WGS sequence"/>
</dbReference>
<keyword evidence="3" id="KW-1185">Reference proteome</keyword>
<evidence type="ECO:0000313" key="3">
    <source>
        <dbReference type="Proteomes" id="UP000813444"/>
    </source>
</evidence>
<sequence length="361" mass="41876">MNHENEIYKSGDHRKRRCDDEEGDEHDSKQNKWSAKPDGTNRLLACPYFKMDPIKFSRSKVCCGPGWRNVYRLKEHLYRKHAPPQNQCSRCLHSFPSPDALSIHQRHGVICEIHDYVEAFDRFNPKQHEQLRQRTKHPLNKTEEDKWIEIYKILFPGTKVPSPYYDYHITEPAEFANFFRAKFQPNLRDQLEQALQLDQTTVDRIIAASEKSMEKVWVQWQNLHVGASLANAPSLERRSRITTPRVNVRKRDQHIGLPINESVWPVNQLGNELGDNSSIELPGLSVDLHTIPTENEPEFPIMQPTNQGPMLPTYLAEGNLSEDFSMAQAQTSNSFTSESDTCFDGHGWDIPLYNEPYYTKD</sequence>
<dbReference type="PANTHER" id="PTHR38166">
    <property type="entry name" value="C2H2-TYPE DOMAIN-CONTAINING PROTEIN-RELATED"/>
    <property type="match status" value="1"/>
</dbReference>
<feature type="region of interest" description="Disordered" evidence="1">
    <location>
        <begin position="1"/>
        <end position="36"/>
    </location>
</feature>
<evidence type="ECO:0000256" key="1">
    <source>
        <dbReference type="SAM" id="MobiDB-lite"/>
    </source>
</evidence>
<name>A0A8K0WMS6_9HYPO</name>
<dbReference type="AlphaFoldDB" id="A0A8K0WMS6"/>
<feature type="compositionally biased region" description="Basic and acidic residues" evidence="1">
    <location>
        <begin position="1"/>
        <end position="11"/>
    </location>
</feature>
<gene>
    <name evidence="2" type="ORF">B0I35DRAFT_94893</name>
</gene>
<dbReference type="EMBL" id="JAGPNK010000014">
    <property type="protein sequence ID" value="KAH7309159.1"/>
    <property type="molecule type" value="Genomic_DNA"/>
</dbReference>
<comment type="caution">
    <text evidence="2">The sequence shown here is derived from an EMBL/GenBank/DDBJ whole genome shotgun (WGS) entry which is preliminary data.</text>
</comment>
<reference evidence="2" key="1">
    <citation type="journal article" date="2021" name="Nat. Commun.">
        <title>Genetic determinants of endophytism in the Arabidopsis root mycobiome.</title>
        <authorList>
            <person name="Mesny F."/>
            <person name="Miyauchi S."/>
            <person name="Thiergart T."/>
            <person name="Pickel B."/>
            <person name="Atanasova L."/>
            <person name="Karlsson M."/>
            <person name="Huettel B."/>
            <person name="Barry K.W."/>
            <person name="Haridas S."/>
            <person name="Chen C."/>
            <person name="Bauer D."/>
            <person name="Andreopoulos W."/>
            <person name="Pangilinan J."/>
            <person name="LaButti K."/>
            <person name="Riley R."/>
            <person name="Lipzen A."/>
            <person name="Clum A."/>
            <person name="Drula E."/>
            <person name="Henrissat B."/>
            <person name="Kohler A."/>
            <person name="Grigoriev I.V."/>
            <person name="Martin F.M."/>
            <person name="Hacquard S."/>
        </authorList>
    </citation>
    <scope>NUCLEOTIDE SEQUENCE</scope>
    <source>
        <strain evidence="2">MPI-CAGE-CH-0235</strain>
    </source>
</reference>
<evidence type="ECO:0008006" key="4">
    <source>
        <dbReference type="Google" id="ProtNLM"/>
    </source>
</evidence>
<accession>A0A8K0WMS6</accession>
<dbReference type="PANTHER" id="PTHR38166:SF1">
    <property type="entry name" value="C2H2-TYPE DOMAIN-CONTAINING PROTEIN"/>
    <property type="match status" value="1"/>
</dbReference>
<evidence type="ECO:0000313" key="2">
    <source>
        <dbReference type="EMBL" id="KAH7309159.1"/>
    </source>
</evidence>
<proteinExistence type="predicted"/>
<organism evidence="2 3">
    <name type="scientific">Stachybotrys elegans</name>
    <dbReference type="NCBI Taxonomy" id="80388"/>
    <lineage>
        <taxon>Eukaryota</taxon>
        <taxon>Fungi</taxon>
        <taxon>Dikarya</taxon>
        <taxon>Ascomycota</taxon>
        <taxon>Pezizomycotina</taxon>
        <taxon>Sordariomycetes</taxon>
        <taxon>Hypocreomycetidae</taxon>
        <taxon>Hypocreales</taxon>
        <taxon>Stachybotryaceae</taxon>
        <taxon>Stachybotrys</taxon>
    </lineage>
</organism>
<protein>
    <recommendedName>
        <fullName evidence="4">C2H2-type domain-containing protein</fullName>
    </recommendedName>
</protein>
<dbReference type="OrthoDB" id="4161727at2759"/>